<accession>A0A813DH90</accession>
<dbReference type="AlphaFoldDB" id="A0A813DH90"/>
<protein>
    <submittedName>
        <fullName evidence="2">Uncharacterized protein</fullName>
    </submittedName>
</protein>
<sequence>MLPHGSHNRPEQRGRRTWSLRGKGPLSNPGEVCSFPLQDDKPSINVCGTCRVIKRPRWASGSLSPPVADVAADRQHADSKTSIQKGQQRQQQFLDIGGGVLPSPALQEPFSDGVRACGSTQPCLQVTTPERSMAKRRHGQVDSPEVITLSPATTSPGRARAPSVRDPAAQQQRFALRRRLSFPLRTAGNGPPRGGLRLHSRGSNVQRDVRLLSSPSSVSPSPRKVLRLASDAGLCNLRFNASEVASLIGLHRHAVSLHALVRCWGRHHQASLRRWQRSTGGVTLPEWEYARHADPLLRAAVQVAVTTDMAGPLSSSAEKKIEAAVSAGGAPLEVQRAVVAEALGRARRARGTALEGDGLNAYEQVYGCRVLRRNMDALRGSFGGTGDGRFEIGGRVDGFQEVAGQRWVVEHKRRQRNLFSNVPCYEEVQCQVYMALSGSPACCWVQTLGSEVEARTLARCDVRWGCIQGRLKAVARLLRRLAAGITSPPARELAAIQRAELARAPPWPKSPAPLLPSADEPRRLAADASTLPKDVEQLSVDSSDVAQTSMAASVDLSDSPHGRAASALMAVPPVMPVEPQASSSSMSLTRPNWQVENSDCALAKTCEQPLHSDDLLEQAAKLKTCVGLLEVVESDWKDAVELGDGQFERQILSVGELNSPNPTISDPSTLEQDKALATQETELAPTQADSTVSESSVQDGQGYSKPLSQDLPTELDSESQTEADTGE</sequence>
<feature type="region of interest" description="Disordered" evidence="1">
    <location>
        <begin position="147"/>
        <end position="167"/>
    </location>
</feature>
<dbReference type="EMBL" id="CAJNNV010001376">
    <property type="protein sequence ID" value="CAE8584900.1"/>
    <property type="molecule type" value="Genomic_DNA"/>
</dbReference>
<feature type="region of interest" description="Disordered" evidence="1">
    <location>
        <begin position="679"/>
        <end position="727"/>
    </location>
</feature>
<organism evidence="2 3">
    <name type="scientific">Polarella glacialis</name>
    <name type="common">Dinoflagellate</name>
    <dbReference type="NCBI Taxonomy" id="89957"/>
    <lineage>
        <taxon>Eukaryota</taxon>
        <taxon>Sar</taxon>
        <taxon>Alveolata</taxon>
        <taxon>Dinophyceae</taxon>
        <taxon>Suessiales</taxon>
        <taxon>Suessiaceae</taxon>
        <taxon>Polarella</taxon>
    </lineage>
</organism>
<evidence type="ECO:0000313" key="3">
    <source>
        <dbReference type="Proteomes" id="UP000654075"/>
    </source>
</evidence>
<proteinExistence type="predicted"/>
<dbReference type="Proteomes" id="UP000654075">
    <property type="component" value="Unassembled WGS sequence"/>
</dbReference>
<name>A0A813DH90_POLGL</name>
<keyword evidence="3" id="KW-1185">Reference proteome</keyword>
<reference evidence="2" key="1">
    <citation type="submission" date="2021-02" db="EMBL/GenBank/DDBJ databases">
        <authorList>
            <person name="Dougan E. K."/>
            <person name="Rhodes N."/>
            <person name="Thang M."/>
            <person name="Chan C."/>
        </authorList>
    </citation>
    <scope>NUCLEOTIDE SEQUENCE</scope>
</reference>
<comment type="caution">
    <text evidence="2">The sequence shown here is derived from an EMBL/GenBank/DDBJ whole genome shotgun (WGS) entry which is preliminary data.</text>
</comment>
<feature type="region of interest" description="Disordered" evidence="1">
    <location>
        <begin position="1"/>
        <end position="25"/>
    </location>
</feature>
<evidence type="ECO:0000256" key="1">
    <source>
        <dbReference type="SAM" id="MobiDB-lite"/>
    </source>
</evidence>
<feature type="compositionally biased region" description="Acidic residues" evidence="1">
    <location>
        <begin position="713"/>
        <end position="727"/>
    </location>
</feature>
<feature type="compositionally biased region" description="Polar residues" evidence="1">
    <location>
        <begin position="687"/>
        <end position="711"/>
    </location>
</feature>
<gene>
    <name evidence="2" type="ORF">PGLA1383_LOCUS3822</name>
</gene>
<evidence type="ECO:0000313" key="2">
    <source>
        <dbReference type="EMBL" id="CAE8584900.1"/>
    </source>
</evidence>
<feature type="region of interest" description="Disordered" evidence="1">
    <location>
        <begin position="184"/>
        <end position="203"/>
    </location>
</feature>